<evidence type="ECO:0000256" key="9">
    <source>
        <dbReference type="ARBA" id="ARBA00022927"/>
    </source>
</evidence>
<sequence>VSVVNHIDTQHQDMLHDAQLDYYGKRLATCSSDRSIRVFDVDQNGQYFLSSTLINHEGPVWQVAWSHPMFGNLLASCSYDCKVIIWAENNKKWSNLYTYTGHDSSVNSVCWAPIEYGIILASGSSDGSIAIISNTDGNWSAKKISNAHTIGCNAVSWAPSVDAGSLFDVKGDPKPNVKRLVTGGCDYKVNIWKEIDGEWKLDQSLDGHSDWVRDVAWAPNIGVSVSTIASCGEDGRVIIWTKEEDNSEREWTSKILLQLDKPIWHVSWSVTGNILAVSSSDNKVSLWKEGLNGDWVCIDDVKKTEVTEETEKQE</sequence>
<dbReference type="eggNOG" id="KOG1332">
    <property type="taxonomic scope" value="Eukaryota"/>
</dbReference>
<keyword evidence="16" id="KW-1185">Reference proteome</keyword>
<evidence type="ECO:0000256" key="4">
    <source>
        <dbReference type="ARBA" id="ARBA00019195"/>
    </source>
</evidence>
<dbReference type="Gene3D" id="2.130.10.10">
    <property type="entry name" value="YVTN repeat-like/Quinoprotein amine dehydrogenase"/>
    <property type="match status" value="1"/>
</dbReference>
<dbReference type="EMBL" id="DS985244">
    <property type="protein sequence ID" value="EDV25901.1"/>
    <property type="molecule type" value="Genomic_DNA"/>
</dbReference>
<evidence type="ECO:0000256" key="14">
    <source>
        <dbReference type="PROSITE-ProRule" id="PRU00221"/>
    </source>
</evidence>
<feature type="repeat" description="WD" evidence="14">
    <location>
        <begin position="53"/>
        <end position="86"/>
    </location>
</feature>
<evidence type="ECO:0000256" key="12">
    <source>
        <dbReference type="ARBA" id="ARBA00023228"/>
    </source>
</evidence>
<feature type="repeat" description="WD" evidence="14">
    <location>
        <begin position="99"/>
        <end position="131"/>
    </location>
</feature>
<feature type="non-terminal residue" evidence="15">
    <location>
        <position position="1"/>
    </location>
</feature>
<dbReference type="InterPro" id="IPR036322">
    <property type="entry name" value="WD40_repeat_dom_sf"/>
</dbReference>
<evidence type="ECO:0000256" key="1">
    <source>
        <dbReference type="ARBA" id="ARBA00004371"/>
    </source>
</evidence>
<keyword evidence="5" id="KW-0813">Transport</keyword>
<dbReference type="OrthoDB" id="364224at2759"/>
<keyword evidence="6 14" id="KW-0853">WD repeat</keyword>
<dbReference type="GO" id="GO:0006606">
    <property type="term" value="P:protein import into nucleus"/>
    <property type="evidence" value="ECO:0000318"/>
    <property type="project" value="GO_Central"/>
</dbReference>
<evidence type="ECO:0000256" key="5">
    <source>
        <dbReference type="ARBA" id="ARBA00022448"/>
    </source>
</evidence>
<dbReference type="GO" id="GO:0090114">
    <property type="term" value="P:COPII-coated vesicle budding"/>
    <property type="evidence" value="ECO:0000318"/>
    <property type="project" value="GO_Central"/>
</dbReference>
<reference evidence="15 16" key="1">
    <citation type="journal article" date="2008" name="Nature">
        <title>The Trichoplax genome and the nature of placozoans.</title>
        <authorList>
            <person name="Srivastava M."/>
            <person name="Begovic E."/>
            <person name="Chapman J."/>
            <person name="Putnam N.H."/>
            <person name="Hellsten U."/>
            <person name="Kawashima T."/>
            <person name="Kuo A."/>
            <person name="Mitros T."/>
            <person name="Salamov A."/>
            <person name="Carpenter M.L."/>
            <person name="Signorovitch A.Y."/>
            <person name="Moreno M.A."/>
            <person name="Kamm K."/>
            <person name="Grimwood J."/>
            <person name="Schmutz J."/>
            <person name="Shapiro H."/>
            <person name="Grigoriev I.V."/>
            <person name="Buss L.W."/>
            <person name="Schierwater B."/>
            <person name="Dellaporta S.L."/>
            <person name="Rokhsar D.S."/>
        </authorList>
    </citation>
    <scope>NUCLEOTIDE SEQUENCE [LARGE SCALE GENOMIC DNA]</scope>
    <source>
        <strain evidence="15 16">Grell-BS-1999</strain>
    </source>
</reference>
<evidence type="ECO:0000256" key="2">
    <source>
        <dbReference type="ARBA" id="ARBA00004567"/>
    </source>
</evidence>
<dbReference type="GO" id="GO:0051028">
    <property type="term" value="P:mRNA transport"/>
    <property type="evidence" value="ECO:0007669"/>
    <property type="project" value="UniProtKB-KW"/>
</dbReference>
<comment type="subcellular location">
    <subcellularLocation>
        <location evidence="1">Lysosome</location>
    </subcellularLocation>
    <subcellularLocation>
        <location evidence="2">Nucleus</location>
        <location evidence="2">Nuclear pore complex</location>
    </subcellularLocation>
</comment>
<dbReference type="InterPro" id="IPR001680">
    <property type="entry name" value="WD40_rpt"/>
</dbReference>
<dbReference type="GO" id="GO:0005764">
    <property type="term" value="C:lysosome"/>
    <property type="evidence" value="ECO:0007669"/>
    <property type="project" value="UniProtKB-SubCell"/>
</dbReference>
<dbReference type="InParanoid" id="B3RUX0"/>
<evidence type="ECO:0000256" key="3">
    <source>
        <dbReference type="ARBA" id="ARBA00010102"/>
    </source>
</evidence>
<evidence type="ECO:0000256" key="10">
    <source>
        <dbReference type="ARBA" id="ARBA00023010"/>
    </source>
</evidence>
<dbReference type="Proteomes" id="UP000009022">
    <property type="component" value="Unassembled WGS sequence"/>
</dbReference>
<dbReference type="Pfam" id="PF00400">
    <property type="entry name" value="WD40"/>
    <property type="match status" value="5"/>
</dbReference>
<evidence type="ECO:0000256" key="8">
    <source>
        <dbReference type="ARBA" id="ARBA00022816"/>
    </source>
</evidence>
<evidence type="ECO:0000256" key="13">
    <source>
        <dbReference type="ARBA" id="ARBA00023242"/>
    </source>
</evidence>
<dbReference type="SMART" id="SM00320">
    <property type="entry name" value="WD40"/>
    <property type="match status" value="6"/>
</dbReference>
<evidence type="ECO:0000313" key="16">
    <source>
        <dbReference type="Proteomes" id="UP000009022"/>
    </source>
</evidence>
<dbReference type="OMA" id="IWKEEGD"/>
<dbReference type="InterPro" id="IPR037363">
    <property type="entry name" value="Sec13/Seh1_fam"/>
</dbReference>
<dbReference type="STRING" id="10228.B3RUX0"/>
<dbReference type="GO" id="GO:0031080">
    <property type="term" value="C:nuclear pore outer ring"/>
    <property type="evidence" value="ECO:0000318"/>
    <property type="project" value="GO_Central"/>
</dbReference>
<dbReference type="PROSITE" id="PS50294">
    <property type="entry name" value="WD_REPEATS_REGION"/>
    <property type="match status" value="1"/>
</dbReference>
<comment type="similarity">
    <text evidence="3">Belongs to the WD repeat SEC13 family.</text>
</comment>
<keyword evidence="8" id="KW-0509">mRNA transport</keyword>
<protein>
    <recommendedName>
        <fullName evidence="4">Protein SEC13 homolog</fullName>
    </recommendedName>
</protein>
<dbReference type="GO" id="GO:0005198">
    <property type="term" value="F:structural molecule activity"/>
    <property type="evidence" value="ECO:0000318"/>
    <property type="project" value="GO_Central"/>
</dbReference>
<dbReference type="PhylomeDB" id="B3RUX0"/>
<name>B3RUX0_TRIAD</name>
<dbReference type="RefSeq" id="XP_002111934.1">
    <property type="nucleotide sequence ID" value="XM_002111898.1"/>
</dbReference>
<dbReference type="AlphaFoldDB" id="B3RUX0"/>
<dbReference type="FunFam" id="2.130.10.10:FF:000017">
    <property type="entry name" value="SEC13 homolog (S. cerevisiae)"/>
    <property type="match status" value="1"/>
</dbReference>
<dbReference type="GO" id="GO:0030127">
    <property type="term" value="C:COPII vesicle coat"/>
    <property type="evidence" value="ECO:0000318"/>
    <property type="project" value="GO_Central"/>
</dbReference>
<organism evidence="15 16">
    <name type="scientific">Trichoplax adhaerens</name>
    <name type="common">Trichoplax reptans</name>
    <dbReference type="NCBI Taxonomy" id="10228"/>
    <lineage>
        <taxon>Eukaryota</taxon>
        <taxon>Metazoa</taxon>
        <taxon>Placozoa</taxon>
        <taxon>Uniplacotomia</taxon>
        <taxon>Trichoplacea</taxon>
        <taxon>Trichoplacidae</taxon>
        <taxon>Trichoplax</taxon>
    </lineage>
</organism>
<dbReference type="KEGG" id="tad:TRIADDRAFT_24138"/>
<feature type="repeat" description="WD" evidence="14">
    <location>
        <begin position="205"/>
        <end position="250"/>
    </location>
</feature>
<keyword evidence="9" id="KW-0653">Protein transport</keyword>
<keyword evidence="7" id="KW-0677">Repeat</keyword>
<dbReference type="SUPFAM" id="SSF50978">
    <property type="entry name" value="WD40 repeat-like"/>
    <property type="match status" value="1"/>
</dbReference>
<dbReference type="PANTHER" id="PTHR11024">
    <property type="entry name" value="NUCLEAR PORE COMPLEX PROTEIN SEC13 / SEH1 FAMILY MEMBER"/>
    <property type="match status" value="1"/>
</dbReference>
<keyword evidence="12" id="KW-0458">Lysosome</keyword>
<keyword evidence="11" id="KW-0906">Nuclear pore complex</keyword>
<evidence type="ECO:0000313" key="15">
    <source>
        <dbReference type="EMBL" id="EDV25901.1"/>
    </source>
</evidence>
<accession>B3RUX0</accession>
<gene>
    <name evidence="15" type="ORF">TRIADDRAFT_24138</name>
</gene>
<dbReference type="CTD" id="6752638"/>
<dbReference type="PROSITE" id="PS50082">
    <property type="entry name" value="WD_REPEATS_2"/>
    <property type="match status" value="3"/>
</dbReference>
<dbReference type="GO" id="GO:0032527">
    <property type="term" value="P:protein exit from endoplasmic reticulum"/>
    <property type="evidence" value="ECO:0000318"/>
    <property type="project" value="GO_Central"/>
</dbReference>
<dbReference type="FunCoup" id="B3RUX0">
    <property type="interactions" value="2372"/>
</dbReference>
<dbReference type="GeneID" id="6752638"/>
<dbReference type="GO" id="GO:0032008">
    <property type="term" value="P:positive regulation of TOR signaling"/>
    <property type="evidence" value="ECO:0000318"/>
    <property type="project" value="GO_Central"/>
</dbReference>
<dbReference type="InterPro" id="IPR015943">
    <property type="entry name" value="WD40/YVTN_repeat-like_dom_sf"/>
</dbReference>
<evidence type="ECO:0000256" key="11">
    <source>
        <dbReference type="ARBA" id="ARBA00023132"/>
    </source>
</evidence>
<evidence type="ECO:0000256" key="6">
    <source>
        <dbReference type="ARBA" id="ARBA00022574"/>
    </source>
</evidence>
<keyword evidence="13" id="KW-0539">Nucleus</keyword>
<keyword evidence="10" id="KW-0811">Translocation</keyword>
<evidence type="ECO:0000256" key="7">
    <source>
        <dbReference type="ARBA" id="ARBA00022737"/>
    </source>
</evidence>
<dbReference type="HOGENOM" id="CLU_032441_0_1_1"/>
<proteinExistence type="inferred from homology"/>
<dbReference type="PANTHER" id="PTHR11024:SF2">
    <property type="entry name" value="PROTEIN SEC13 HOMOLOG"/>
    <property type="match status" value="1"/>
</dbReference>